<sequence>MQLSWANHSRYFLTHLLWKDFFEPSYSRGEEEDSHSNVLSARVRSDVTVYNRMVRNTLTPDSLNENVIRWQHSEHHEPTTTPGRDVDSEHHEPTTTPGRDVDSEHHEPTTTPGRDVDSETGHVIHAWQTRQLPHRSRDALRRVGGVYCRQHVLTATAAAVLYRPPRHCLRCEWRHPRRTPIGRRRFQDSPTPERFSDQEIRCVGLVSL</sequence>
<evidence type="ECO:0000313" key="3">
    <source>
        <dbReference type="Proteomes" id="UP001283361"/>
    </source>
</evidence>
<organism evidence="2 3">
    <name type="scientific">Elysia crispata</name>
    <name type="common">lettuce slug</name>
    <dbReference type="NCBI Taxonomy" id="231223"/>
    <lineage>
        <taxon>Eukaryota</taxon>
        <taxon>Metazoa</taxon>
        <taxon>Spiralia</taxon>
        <taxon>Lophotrochozoa</taxon>
        <taxon>Mollusca</taxon>
        <taxon>Gastropoda</taxon>
        <taxon>Heterobranchia</taxon>
        <taxon>Euthyneura</taxon>
        <taxon>Panpulmonata</taxon>
        <taxon>Sacoglossa</taxon>
        <taxon>Placobranchoidea</taxon>
        <taxon>Plakobranchidae</taxon>
        <taxon>Elysia</taxon>
    </lineage>
</organism>
<comment type="caution">
    <text evidence="2">The sequence shown here is derived from an EMBL/GenBank/DDBJ whole genome shotgun (WGS) entry which is preliminary data.</text>
</comment>
<dbReference type="EMBL" id="JAWDGP010002977">
    <property type="protein sequence ID" value="KAK3778332.1"/>
    <property type="molecule type" value="Genomic_DNA"/>
</dbReference>
<evidence type="ECO:0000256" key="1">
    <source>
        <dbReference type="SAM" id="MobiDB-lite"/>
    </source>
</evidence>
<reference evidence="2" key="1">
    <citation type="journal article" date="2023" name="G3 (Bethesda)">
        <title>A reference genome for the long-term kleptoplast-retaining sea slug Elysia crispata morphotype clarki.</title>
        <authorList>
            <person name="Eastman K.E."/>
            <person name="Pendleton A.L."/>
            <person name="Shaikh M.A."/>
            <person name="Suttiyut T."/>
            <person name="Ogas R."/>
            <person name="Tomko P."/>
            <person name="Gavelis G."/>
            <person name="Widhalm J.R."/>
            <person name="Wisecaver J.H."/>
        </authorList>
    </citation>
    <scope>NUCLEOTIDE SEQUENCE</scope>
    <source>
        <strain evidence="2">ECLA1</strain>
    </source>
</reference>
<dbReference type="Proteomes" id="UP001283361">
    <property type="component" value="Unassembled WGS sequence"/>
</dbReference>
<keyword evidence="3" id="KW-1185">Reference proteome</keyword>
<feature type="region of interest" description="Disordered" evidence="1">
    <location>
        <begin position="74"/>
        <end position="119"/>
    </location>
</feature>
<proteinExistence type="predicted"/>
<accession>A0AAE1A169</accession>
<gene>
    <name evidence="2" type="ORF">RRG08_016796</name>
</gene>
<dbReference type="AlphaFoldDB" id="A0AAE1A169"/>
<protein>
    <submittedName>
        <fullName evidence="2">Uncharacterized protein</fullName>
    </submittedName>
</protein>
<evidence type="ECO:0000313" key="2">
    <source>
        <dbReference type="EMBL" id="KAK3778332.1"/>
    </source>
</evidence>
<name>A0AAE1A169_9GAST</name>